<reference evidence="5" key="1">
    <citation type="submission" date="2019-08" db="EMBL/GenBank/DDBJ databases">
        <authorList>
            <person name="Kucharzyk K."/>
            <person name="Murdoch R.W."/>
            <person name="Higgins S."/>
            <person name="Loffler F."/>
        </authorList>
    </citation>
    <scope>NUCLEOTIDE SEQUENCE</scope>
</reference>
<dbReference type="GO" id="GO:0031119">
    <property type="term" value="P:tRNA pseudouridine synthesis"/>
    <property type="evidence" value="ECO:0007669"/>
    <property type="project" value="TreeGrafter"/>
</dbReference>
<dbReference type="PIRSF" id="PIRSF001430">
    <property type="entry name" value="tRNA_psdUrid_synth"/>
    <property type="match status" value="1"/>
</dbReference>
<evidence type="ECO:0000256" key="3">
    <source>
        <dbReference type="ARBA" id="ARBA00023235"/>
    </source>
</evidence>
<dbReference type="GO" id="GO:0160147">
    <property type="term" value="F:tRNA pseudouridine(38-40) synthase activity"/>
    <property type="evidence" value="ECO:0007669"/>
    <property type="project" value="UniProtKB-EC"/>
</dbReference>
<dbReference type="Pfam" id="PF01416">
    <property type="entry name" value="PseudoU_synth_1"/>
    <property type="match status" value="1"/>
</dbReference>
<dbReference type="InterPro" id="IPR020095">
    <property type="entry name" value="PsdUridine_synth_TruA_C"/>
</dbReference>
<accession>A0A644V8T9</accession>
<name>A0A644V8T9_9ZZZZ</name>
<dbReference type="CDD" id="cd02570">
    <property type="entry name" value="PseudoU_synth_EcTruA"/>
    <property type="match status" value="1"/>
</dbReference>
<dbReference type="SUPFAM" id="SSF55120">
    <property type="entry name" value="Pseudouridine synthase"/>
    <property type="match status" value="1"/>
</dbReference>
<dbReference type="Gene3D" id="3.30.70.660">
    <property type="entry name" value="Pseudouridine synthase I, catalytic domain, C-terminal subdomain"/>
    <property type="match status" value="1"/>
</dbReference>
<dbReference type="NCBIfam" id="TIGR00071">
    <property type="entry name" value="hisT_truA"/>
    <property type="match status" value="1"/>
</dbReference>
<evidence type="ECO:0000259" key="4">
    <source>
        <dbReference type="Pfam" id="PF01416"/>
    </source>
</evidence>
<sequence length="258" mass="29594">MRLFIKLSYNGRNYNGWQVQPGHPSVQETLERALTIWFKEKIQVTGAGRTDTGVSAVNYIAHFDLSSDTLALFEEPQRTIFKINAILPTDIVVHDIWQVPDVAHARFDALSRTYIYYVHSNKSPFLNEYSYFYPYILDIDKMNRAAGYITGTFDFTSMAKLHTDAKTNICTVTKALWESESPLSNGDDISYKFTITANRYLRNMVRALVGTMLEIGRGRQEPEWIIEVMKLKNRSSAGNSVPAHPLFLTKIEYPDYKL</sequence>
<dbReference type="EMBL" id="VSSQ01000242">
    <property type="protein sequence ID" value="MPL87631.1"/>
    <property type="molecule type" value="Genomic_DNA"/>
</dbReference>
<dbReference type="GO" id="GO:0003723">
    <property type="term" value="F:RNA binding"/>
    <property type="evidence" value="ECO:0007669"/>
    <property type="project" value="InterPro"/>
</dbReference>
<feature type="domain" description="Pseudouridine synthase I TruA alpha/beta" evidence="4">
    <location>
        <begin position="145"/>
        <end position="254"/>
    </location>
</feature>
<evidence type="ECO:0000256" key="1">
    <source>
        <dbReference type="ARBA" id="ARBA00009375"/>
    </source>
</evidence>
<proteinExistence type="inferred from homology"/>
<dbReference type="EC" id="5.4.99.12" evidence="5"/>
<evidence type="ECO:0000313" key="5">
    <source>
        <dbReference type="EMBL" id="MPL87631.1"/>
    </source>
</evidence>
<keyword evidence="2" id="KW-0819">tRNA processing</keyword>
<dbReference type="InterPro" id="IPR001406">
    <property type="entry name" value="PsdUridine_synth_TruA"/>
</dbReference>
<gene>
    <name evidence="5" type="primary">truA_13</name>
    <name evidence="5" type="ORF">SDC9_33632</name>
</gene>
<dbReference type="PANTHER" id="PTHR11142">
    <property type="entry name" value="PSEUDOURIDYLATE SYNTHASE"/>
    <property type="match status" value="1"/>
</dbReference>
<organism evidence="5">
    <name type="scientific">bioreactor metagenome</name>
    <dbReference type="NCBI Taxonomy" id="1076179"/>
    <lineage>
        <taxon>unclassified sequences</taxon>
        <taxon>metagenomes</taxon>
        <taxon>ecological metagenomes</taxon>
    </lineage>
</organism>
<dbReference type="InterPro" id="IPR020103">
    <property type="entry name" value="PsdUridine_synth_cat_dom_sf"/>
</dbReference>
<keyword evidence="3 5" id="KW-0413">Isomerase</keyword>
<comment type="similarity">
    <text evidence="1">Belongs to the tRNA pseudouridine synthase TruA family.</text>
</comment>
<comment type="caution">
    <text evidence="5">The sequence shown here is derived from an EMBL/GenBank/DDBJ whole genome shotgun (WGS) entry which is preliminary data.</text>
</comment>
<dbReference type="FunFam" id="3.30.70.580:FF:000001">
    <property type="entry name" value="tRNA pseudouridine synthase A"/>
    <property type="match status" value="1"/>
</dbReference>
<dbReference type="AlphaFoldDB" id="A0A644V8T9"/>
<dbReference type="InterPro" id="IPR020094">
    <property type="entry name" value="TruA/RsuA/RluB/E/F_N"/>
</dbReference>
<evidence type="ECO:0000256" key="2">
    <source>
        <dbReference type="ARBA" id="ARBA00022694"/>
    </source>
</evidence>
<dbReference type="Gene3D" id="3.30.70.580">
    <property type="entry name" value="Pseudouridine synthase I, catalytic domain, N-terminal subdomain"/>
    <property type="match status" value="1"/>
</dbReference>
<dbReference type="PANTHER" id="PTHR11142:SF0">
    <property type="entry name" value="TRNA PSEUDOURIDINE SYNTHASE-LIKE 1"/>
    <property type="match status" value="1"/>
</dbReference>
<protein>
    <submittedName>
        <fullName evidence="5">tRNA pseudouridine synthase A</fullName>
        <ecNumber evidence="5">5.4.99.12</ecNumber>
    </submittedName>
</protein>
<dbReference type="InterPro" id="IPR020097">
    <property type="entry name" value="PsdUridine_synth_TruA_a/b_dom"/>
</dbReference>
<dbReference type="HAMAP" id="MF_00171">
    <property type="entry name" value="TruA"/>
    <property type="match status" value="1"/>
</dbReference>